<name>A0ABQ7ZC15_BRANA</name>
<evidence type="ECO:0000256" key="3">
    <source>
        <dbReference type="ARBA" id="ARBA00023204"/>
    </source>
</evidence>
<evidence type="ECO:0000313" key="6">
    <source>
        <dbReference type="Proteomes" id="UP000824890"/>
    </source>
</evidence>
<dbReference type="Pfam" id="PF20168">
    <property type="entry name" value="PDS5"/>
    <property type="match status" value="1"/>
</dbReference>
<feature type="non-terminal residue" evidence="5">
    <location>
        <position position="1"/>
    </location>
</feature>
<dbReference type="InterPro" id="IPR039776">
    <property type="entry name" value="Pds5"/>
</dbReference>
<keyword evidence="2" id="KW-0227">DNA damage</keyword>
<dbReference type="PANTHER" id="PTHR12663">
    <property type="entry name" value="ANDROGEN INDUCED INHIBITOR OF PROLIFERATION AS3 / PDS5-RELATED"/>
    <property type="match status" value="1"/>
</dbReference>
<dbReference type="PANTHER" id="PTHR12663:SF35">
    <property type="entry name" value="TUDOR DOMAIN-CONTAINING PROTEIN"/>
    <property type="match status" value="1"/>
</dbReference>
<evidence type="ECO:0000256" key="2">
    <source>
        <dbReference type="ARBA" id="ARBA00022763"/>
    </source>
</evidence>
<protein>
    <submittedName>
        <fullName evidence="5">Uncharacterized protein</fullName>
    </submittedName>
</protein>
<organism evidence="5 6">
    <name type="scientific">Brassica napus</name>
    <name type="common">Rape</name>
    <dbReference type="NCBI Taxonomy" id="3708"/>
    <lineage>
        <taxon>Eukaryota</taxon>
        <taxon>Viridiplantae</taxon>
        <taxon>Streptophyta</taxon>
        <taxon>Embryophyta</taxon>
        <taxon>Tracheophyta</taxon>
        <taxon>Spermatophyta</taxon>
        <taxon>Magnoliopsida</taxon>
        <taxon>eudicotyledons</taxon>
        <taxon>Gunneridae</taxon>
        <taxon>Pentapetalae</taxon>
        <taxon>rosids</taxon>
        <taxon>malvids</taxon>
        <taxon>Brassicales</taxon>
        <taxon>Brassicaceae</taxon>
        <taxon>Brassiceae</taxon>
        <taxon>Brassica</taxon>
    </lineage>
</organism>
<comment type="caution">
    <text evidence="5">The sequence shown here is derived from an EMBL/GenBank/DDBJ whole genome shotgun (WGS) entry which is preliminary data.</text>
</comment>
<comment type="subcellular location">
    <subcellularLocation>
        <location evidence="1">Nucleus</location>
    </subcellularLocation>
</comment>
<evidence type="ECO:0000256" key="1">
    <source>
        <dbReference type="ARBA" id="ARBA00004123"/>
    </source>
</evidence>
<proteinExistence type="predicted"/>
<dbReference type="EMBL" id="JAGKQM010000015">
    <property type="protein sequence ID" value="KAH0877611.1"/>
    <property type="molecule type" value="Genomic_DNA"/>
</dbReference>
<sequence length="253" mass="27864">EEKMGPLVGETELSEALVNAGKNLLKPPSSTKALLHLLNEAEGQLSKLVQDPIAAVQNALRPLMKALVSAHLLRNRDSDVWVYVVSCLTEIMRITAPEVPYNDDQMKEIFKMTVRAFGKLADTSCPSYKKAVGVLDTVSRVRLSLVMLDLECDDLILKMFRQFLKTIRPNHPESVLLSMEAIMVTDFSPVASWLAEKVLITCACKLQTCIIEALKSTGTSLEMYSPVVLAICQGEAEAHIVVKPKQAEVSLTP</sequence>
<gene>
    <name evidence="5" type="ORF">HID58_065005</name>
</gene>
<accession>A0ABQ7ZC15</accession>
<evidence type="ECO:0000256" key="4">
    <source>
        <dbReference type="ARBA" id="ARBA00023242"/>
    </source>
</evidence>
<keyword evidence="4" id="KW-0539">Nucleus</keyword>
<reference evidence="5 6" key="1">
    <citation type="submission" date="2021-05" db="EMBL/GenBank/DDBJ databases">
        <title>Genome Assembly of Synthetic Allotetraploid Brassica napus Reveals Homoeologous Exchanges between Subgenomes.</title>
        <authorList>
            <person name="Davis J.T."/>
        </authorList>
    </citation>
    <scope>NUCLEOTIDE SEQUENCE [LARGE SCALE GENOMIC DNA]</scope>
    <source>
        <strain evidence="6">cv. Da-Ae</strain>
        <tissue evidence="5">Seedling</tissue>
    </source>
</reference>
<keyword evidence="3" id="KW-0234">DNA repair</keyword>
<keyword evidence="6" id="KW-1185">Reference proteome</keyword>
<evidence type="ECO:0000313" key="5">
    <source>
        <dbReference type="EMBL" id="KAH0877611.1"/>
    </source>
</evidence>
<dbReference type="Proteomes" id="UP000824890">
    <property type="component" value="Unassembled WGS sequence"/>
</dbReference>